<dbReference type="InterPro" id="IPR014001">
    <property type="entry name" value="Helicase_ATP-bd"/>
</dbReference>
<proteinExistence type="inferred from homology"/>
<dbReference type="EMBL" id="RQYC01000002">
    <property type="protein sequence ID" value="RRD91222.1"/>
    <property type="molecule type" value="Genomic_DNA"/>
</dbReference>
<evidence type="ECO:0000256" key="4">
    <source>
        <dbReference type="ARBA" id="ARBA00022806"/>
    </source>
</evidence>
<evidence type="ECO:0000256" key="10">
    <source>
        <dbReference type="PROSITE-ProRule" id="PRU00560"/>
    </source>
</evidence>
<dbReference type="PANTHER" id="PTHR13710:SF105">
    <property type="entry name" value="ATP-DEPENDENT DNA HELICASE Q1"/>
    <property type="match status" value="1"/>
</dbReference>
<dbReference type="GO" id="GO:0016787">
    <property type="term" value="F:hydrolase activity"/>
    <property type="evidence" value="ECO:0007669"/>
    <property type="project" value="UniProtKB-UniRule"/>
</dbReference>
<keyword evidence="4 10" id="KW-0347">Helicase</keyword>
<dbReference type="PROSITE" id="PS51192">
    <property type="entry name" value="HELICASE_ATP_BIND_1"/>
    <property type="match status" value="1"/>
</dbReference>
<evidence type="ECO:0000313" key="14">
    <source>
        <dbReference type="EMBL" id="RRD91222.1"/>
    </source>
</evidence>
<dbReference type="GO" id="GO:0006310">
    <property type="term" value="P:DNA recombination"/>
    <property type="evidence" value="ECO:0007669"/>
    <property type="project" value="TreeGrafter"/>
</dbReference>
<evidence type="ECO:0000256" key="2">
    <source>
        <dbReference type="ARBA" id="ARBA00022741"/>
    </source>
</evidence>
<dbReference type="GO" id="GO:0005524">
    <property type="term" value="F:ATP binding"/>
    <property type="evidence" value="ECO:0007669"/>
    <property type="project" value="UniProtKB-UniRule"/>
</dbReference>
<dbReference type="GO" id="GO:0030894">
    <property type="term" value="C:replisome"/>
    <property type="evidence" value="ECO:0007669"/>
    <property type="project" value="TreeGrafter"/>
</dbReference>
<dbReference type="Proteomes" id="UP000269923">
    <property type="component" value="Unassembled WGS sequence"/>
</dbReference>
<keyword evidence="6" id="KW-0238">DNA-binding</keyword>
<dbReference type="GO" id="GO:0009378">
    <property type="term" value="F:four-way junction helicase activity"/>
    <property type="evidence" value="ECO:0007669"/>
    <property type="project" value="TreeGrafter"/>
</dbReference>
<dbReference type="SUPFAM" id="SSF53098">
    <property type="entry name" value="Ribonuclease H-like"/>
    <property type="match status" value="1"/>
</dbReference>
<dbReference type="SMART" id="SM00487">
    <property type="entry name" value="DEXDc"/>
    <property type="match status" value="1"/>
</dbReference>
<dbReference type="GO" id="GO:0005737">
    <property type="term" value="C:cytoplasm"/>
    <property type="evidence" value="ECO:0007669"/>
    <property type="project" value="TreeGrafter"/>
</dbReference>
<dbReference type="SUPFAM" id="SSF52540">
    <property type="entry name" value="P-loop containing nucleoside triphosphate hydrolases"/>
    <property type="match status" value="2"/>
</dbReference>
<feature type="domain" description="UvrD-like helicase ATP-binding" evidence="13">
    <location>
        <begin position="1125"/>
        <end position="1352"/>
    </location>
</feature>
<dbReference type="Pfam" id="PF00270">
    <property type="entry name" value="DEAD"/>
    <property type="match status" value="1"/>
</dbReference>
<dbReference type="GO" id="GO:0043590">
    <property type="term" value="C:bacterial nucleoid"/>
    <property type="evidence" value="ECO:0007669"/>
    <property type="project" value="TreeGrafter"/>
</dbReference>
<dbReference type="Gene3D" id="3.40.50.300">
    <property type="entry name" value="P-loop containing nucleotide triphosphate hydrolases"/>
    <property type="match status" value="5"/>
</dbReference>
<dbReference type="Pfam" id="PF13538">
    <property type="entry name" value="UvrD_C_2"/>
    <property type="match status" value="1"/>
</dbReference>
<dbReference type="PROSITE" id="PS51198">
    <property type="entry name" value="UVRD_HELICASE_ATP_BIND"/>
    <property type="match status" value="1"/>
</dbReference>
<dbReference type="InterPro" id="IPR001650">
    <property type="entry name" value="Helicase_C-like"/>
</dbReference>
<dbReference type="STRING" id="1121352.GCA_000620925_00255"/>
<reference evidence="14 15" key="1">
    <citation type="submission" date="2018-11" db="EMBL/GenBank/DDBJ databases">
        <title>Genomes From Bacteria Associated with the Canine Oral Cavity: a Test Case for Automated Genome-Based Taxonomic Assignment.</title>
        <authorList>
            <person name="Coil D.A."/>
            <person name="Jospin G."/>
            <person name="Darling A.E."/>
            <person name="Wallis C."/>
            <person name="Davis I.J."/>
            <person name="Harris S."/>
            <person name="Eisen J.A."/>
            <person name="Holcombe L.J."/>
            <person name="O'Flynn C."/>
        </authorList>
    </citation>
    <scope>NUCLEOTIDE SEQUENCE [LARGE SCALE GENOMIC DNA]</scope>
    <source>
        <strain evidence="14 15">COT-280</strain>
    </source>
</reference>
<feature type="domain" description="Helicase ATP-binding" evidence="11">
    <location>
        <begin position="327"/>
        <end position="521"/>
    </location>
</feature>
<comment type="caution">
    <text evidence="14">The sequence shown here is derived from an EMBL/GenBank/DDBJ whole genome shotgun (WGS) entry which is preliminary data.</text>
</comment>
<feature type="binding site" evidence="10">
    <location>
        <begin position="1146"/>
        <end position="1153"/>
    </location>
    <ligand>
        <name>ATP</name>
        <dbReference type="ChEBI" id="CHEBI:30616"/>
    </ligand>
</feature>
<dbReference type="Pfam" id="PF00271">
    <property type="entry name" value="Helicase_C"/>
    <property type="match status" value="1"/>
</dbReference>
<evidence type="ECO:0000256" key="9">
    <source>
        <dbReference type="ARBA" id="ARBA00034808"/>
    </source>
</evidence>
<keyword evidence="3 10" id="KW-0378">Hydrolase</keyword>
<dbReference type="PROSITE" id="PS51194">
    <property type="entry name" value="HELICASE_CTER"/>
    <property type="match status" value="1"/>
</dbReference>
<dbReference type="GO" id="GO:0043138">
    <property type="term" value="F:3'-5' DNA helicase activity"/>
    <property type="evidence" value="ECO:0007669"/>
    <property type="project" value="UniProtKB-EC"/>
</dbReference>
<dbReference type="InterPro" id="IPR036397">
    <property type="entry name" value="RNaseH_sf"/>
</dbReference>
<name>A0A3P2A6W5_9NEIS</name>
<dbReference type="GO" id="GO:0006281">
    <property type="term" value="P:DNA repair"/>
    <property type="evidence" value="ECO:0007669"/>
    <property type="project" value="TreeGrafter"/>
</dbReference>
<dbReference type="InterPro" id="IPR027785">
    <property type="entry name" value="UvrD-like_helicase_C"/>
</dbReference>
<dbReference type="CDD" id="cd17932">
    <property type="entry name" value="DEXQc_UvrD"/>
    <property type="match status" value="1"/>
</dbReference>
<evidence type="ECO:0000313" key="15">
    <source>
        <dbReference type="Proteomes" id="UP000269923"/>
    </source>
</evidence>
<dbReference type="Gene3D" id="3.30.420.10">
    <property type="entry name" value="Ribonuclease H-like superfamily/Ribonuclease H"/>
    <property type="match status" value="1"/>
</dbReference>
<dbReference type="InterPro" id="IPR014017">
    <property type="entry name" value="DNA_helicase_UvrD-like_C"/>
</dbReference>
<comment type="similarity">
    <text evidence="1">Belongs to the helicase family. RecQ subfamily.</text>
</comment>
<protein>
    <recommendedName>
        <fullName evidence="9">DNA 3'-5' helicase</fullName>
        <ecNumber evidence="9">5.6.2.4</ecNumber>
    </recommendedName>
</protein>
<keyword evidence="7" id="KW-0413">Isomerase</keyword>
<dbReference type="EC" id="5.6.2.4" evidence="9"/>
<evidence type="ECO:0000256" key="6">
    <source>
        <dbReference type="ARBA" id="ARBA00023125"/>
    </source>
</evidence>
<evidence type="ECO:0000259" key="13">
    <source>
        <dbReference type="PROSITE" id="PS51198"/>
    </source>
</evidence>
<dbReference type="Pfam" id="PF13361">
    <property type="entry name" value="UvrD_C"/>
    <property type="match status" value="1"/>
</dbReference>
<dbReference type="InterPro" id="IPR012337">
    <property type="entry name" value="RNaseH-like_sf"/>
</dbReference>
<keyword evidence="5 10" id="KW-0067">ATP-binding</keyword>
<comment type="catalytic activity">
    <reaction evidence="8">
        <text>Couples ATP hydrolysis with the unwinding of duplex DNA by translocating in the 3'-5' direction.</text>
        <dbReference type="EC" id="5.6.2.4"/>
    </reaction>
</comment>
<feature type="domain" description="Helicase C-terminal" evidence="12">
    <location>
        <begin position="567"/>
        <end position="724"/>
    </location>
</feature>
<dbReference type="InterPro" id="IPR027417">
    <property type="entry name" value="P-loop_NTPase"/>
</dbReference>
<sequence>MIFGKDARMRGGGFRCVCGLNFMRVKVMDDAVLSVPDYVEQLNGLVLAADDILWLDLELDPKSGRLLEGAWLVGGKVWRFDGQQFEQQRQLAAQYLARAAALGGHNLVEFDLPALDKLLHGSGGNAEILAAWREKAVDTLYWTTLLMPHQPRYALAKLYRADTGHNNPVQDCVESRALWQSCCSSWQGLPEGLQALFVRLLPVVRWFPEAAGLPFDERQLYEQLPAAGNRGDLCARVAAAVAETPSWRHFALAVLVHWLRHFERPQARRPVWLNKHPQHGARFREAEEAFFRWGEWDEASLNQACREIFSGLADFQGLRAGQLSIAQGILANRDMPLGILPTGGGKSLAFQLPALLLSKYRRGLTVVVSPLKALIIDQVDNLRANAGIYAERVAGLVSGQTETVQRDILEGVWRGSIDVLYLSPERLRSRSIRVLLKNRPPALWVLDEAHTLSQWGTDFRPDFLRIAEHIAACYDPPDPSAADGLFDDDNRAVPAVGLVTATASARVKDDLQRELTDKLAKLTRHSRLQQYGTPLEELTVQRSNIERVFQNIPPAQRDSRVLQILQQRRAEYAAARADAQAGVALVYIRHRKHCEDFAKLCQSQGLAAVAYHAGLPENQRSEIIEQFKDNRFEVVVCTNAFGMGIDKAGVHTVIHYAPPANLESYIQESGRAARKSGEHGRAYLLWSQSDIEQLFRLERENRIHNSKTLHDCWHIIRPILKRPANDQWFADTDLAGVLQQENDMLLTQIRVALLALERYGLLVEKEQQPARIGLKLLPEHAATDLPAPVAAVYRQLQQILAGQDWEREFVQFHLPELSLALGQPVKKLLSALHTLVQSGYAQWRVELGIRLRYKNHFLKQQMARYQKYLTALREVFARYAWQPHGEDDVLLCLDVLNHALAQHSTVKTDARKDILPLLSALGAIRYRSINAHEVSVLPTEAAAAAGAHWQGWLEVAEHCLVELAQLLDYLMQHADADSPRVFVLSGLADTLAQSPEAVLQRLEILQKLALIDLTRTDGNDGSLFFIGASATQRKNYHENAYQYLKTHYQERCQRLHLLYRWLQYGDEHDPVNQNLSAADCRRLQHQLLEDYFKKNLATVVHEHCPDPEAAKQPRLKNYDRAILPDHFSSTQKAIVCEAGRAALVLAGPGAGKTAVVVHRVAYLLMKQDILPEKILILAYNRLAVAELRRRLYALIGDYARGVTVSTFHGLARHITQADENDAPAAEVERLLQQYPHLDGKTENARYQWLLEQAVARLKNQENRLFYQYIMVDEFQDIDAVQYDLIAQLANLQEQEDGESLYEQQGYLMAVGDDDQNLYAFRGASIRYIQQFADNYHIGGQQQYFLTTNYRSCPNIVDLANAYIQTALPAAERLKSARHAITAHRTDNAAPVRYGLFAQVRGIDMAAWLAQDIHKLRQLHPQHSIAVLARRWRDFDAVQHYLEQQGIRCQCRNQSETQHPLHSMVGRALLAHLGGLAHQLIEGKAVDYLKQWRKEQGFNQLDKAWPALLHSVLNLRDVSGQTLIDALEQAVYDRQNPVVLLTYHSAKGMEFDAVYIIDEQSDFQANQDTVRQMYVALTRAKSRLTVLQHRYRCDKILHVLLQQMGEVFDIGAVSVPSKLYFHRFLALDEIQLTPADLVRDEGRIFLAHCCQGDTHPFGDSGEWSVPMEFKYENRFYDKKSGQGYQLEKKRYQGFMFKKDNQNYMLAYFSNKFADDIREQQAVLNMLGFTTLYFVQNDRKWYRESGYFGTETAHFVLVPYVRFEVSL</sequence>
<keyword evidence="2 10" id="KW-0547">Nucleotide-binding</keyword>
<evidence type="ECO:0000259" key="11">
    <source>
        <dbReference type="PROSITE" id="PS51192"/>
    </source>
</evidence>
<dbReference type="PANTHER" id="PTHR13710">
    <property type="entry name" value="DNA HELICASE RECQ FAMILY MEMBER"/>
    <property type="match status" value="1"/>
</dbReference>
<evidence type="ECO:0000256" key="8">
    <source>
        <dbReference type="ARBA" id="ARBA00034617"/>
    </source>
</evidence>
<dbReference type="RefSeq" id="WP_124794023.1">
    <property type="nucleotide sequence ID" value="NZ_RQYC01000002.1"/>
</dbReference>
<evidence type="ECO:0000256" key="7">
    <source>
        <dbReference type="ARBA" id="ARBA00023235"/>
    </source>
</evidence>
<dbReference type="SMART" id="SM00490">
    <property type="entry name" value="HELICc"/>
    <property type="match status" value="1"/>
</dbReference>
<gene>
    <name evidence="14" type="ORF">EII21_02190</name>
</gene>
<organism evidence="14 15">
    <name type="scientific">Conchiformibius steedae</name>
    <dbReference type="NCBI Taxonomy" id="153493"/>
    <lineage>
        <taxon>Bacteria</taxon>
        <taxon>Pseudomonadati</taxon>
        <taxon>Pseudomonadota</taxon>
        <taxon>Betaproteobacteria</taxon>
        <taxon>Neisseriales</taxon>
        <taxon>Neisseriaceae</taxon>
        <taxon>Conchiformibius</taxon>
    </lineage>
</organism>
<evidence type="ECO:0000256" key="1">
    <source>
        <dbReference type="ARBA" id="ARBA00005446"/>
    </source>
</evidence>
<dbReference type="Pfam" id="PF00580">
    <property type="entry name" value="UvrD-helicase"/>
    <property type="match status" value="1"/>
</dbReference>
<dbReference type="GO" id="GO:0003677">
    <property type="term" value="F:DNA binding"/>
    <property type="evidence" value="ECO:0007669"/>
    <property type="project" value="UniProtKB-KW"/>
</dbReference>
<keyword evidence="15" id="KW-1185">Reference proteome</keyword>
<evidence type="ECO:0000256" key="5">
    <source>
        <dbReference type="ARBA" id="ARBA00022840"/>
    </source>
</evidence>
<evidence type="ECO:0000259" key="12">
    <source>
        <dbReference type="PROSITE" id="PS51194"/>
    </source>
</evidence>
<dbReference type="InterPro" id="IPR014016">
    <property type="entry name" value="UvrD-like_ATP-bd"/>
</dbReference>
<accession>A0A3P2A6W5</accession>
<dbReference type="InterPro" id="IPR011545">
    <property type="entry name" value="DEAD/DEAH_box_helicase_dom"/>
</dbReference>
<evidence type="ECO:0000256" key="3">
    <source>
        <dbReference type="ARBA" id="ARBA00022801"/>
    </source>
</evidence>